<dbReference type="GeneID" id="31365601"/>
<feature type="domain" description="TRF2/HOY1 PH-like" evidence="2">
    <location>
        <begin position="203"/>
        <end position="321"/>
    </location>
</feature>
<sequence>MNQYSGVMSNSNMSNPSMPTSNNKSPKLQPQIPPPQLVPPQLIPIHHPSPILIPTPIPQTPTTNQIIRNKLLNKGGPNSPVLYSQAPPMSPTLIPSYYQPQPQAGGMAPNLNLNSQHQVKPPQYQLVSYDSYRRPDGTYPQIPYQPEMYPPYGYPNIYYQPYPVYHNWSPRMYPDHIPFPNPAFRDITDSPASFTDVKLKPSNFSATKLMIGEWEVSGTFQADIVAKFYFTKKQIVWELLKVSVKSKIVICFADVTALVVENLSDDITSLTVEIAKRPKFYKEINPQPKKNTMWGSTEDFSPNCQASVFRRHTLHFKKASLAKNLEKLQQSDQKLRQLLVFNQFTTDDVYLPGENPSSPDYYLNQERGTSKSSSSSSSSSTTTTSNSGSNSNSNSPQISNSTIGALENSSNSNAIPQSPVSSSPYSNPSSDFGCSSNNPNGMLGMSEDELKSASNPNYPGYYGGMSSSIYSPSYTNIQVNPTIGQSSISPPQAQSHLLQMVQVSQQLPGNSSNNTTPLASAPTSSDIEKQKCINTTSTTTTTTTTSSSSTTSTDSLISIIDQYNHLLPQTTAQGAIENNPNNSTSSLSTALAPTNFYNFSTQPSLINQVPIFNYHPSIANLSNSSLSQQQLQEQQHQQPTITFNQQQHPIDTKYQLPIEQLSFNNQQTNSFSNNQPYTPHTLLPLNVTNFINQPTTAETIPKTNSHLNLSNNRHHPYSPNPTTGITEDDN</sequence>
<dbReference type="InterPro" id="IPR057939">
    <property type="entry name" value="TRF2_HOY1_PH"/>
</dbReference>
<dbReference type="STRING" id="670386.D3BQE5"/>
<dbReference type="RefSeq" id="XP_020428497.1">
    <property type="nucleotide sequence ID" value="XM_020580912.1"/>
</dbReference>
<keyword evidence="4" id="KW-1185">Reference proteome</keyword>
<feature type="compositionally biased region" description="Low complexity" evidence="1">
    <location>
        <begin position="370"/>
        <end position="402"/>
    </location>
</feature>
<dbReference type="AlphaFoldDB" id="D3BQE5"/>
<accession>D3BQE5</accession>
<evidence type="ECO:0000256" key="1">
    <source>
        <dbReference type="SAM" id="MobiDB-lite"/>
    </source>
</evidence>
<feature type="region of interest" description="Disordered" evidence="1">
    <location>
        <begin position="700"/>
        <end position="730"/>
    </location>
</feature>
<dbReference type="PANTHER" id="PTHR33494">
    <property type="entry name" value="OS02G0793800 PROTEIN"/>
    <property type="match status" value="1"/>
</dbReference>
<feature type="region of interest" description="Disordered" evidence="1">
    <location>
        <begin position="349"/>
        <end position="451"/>
    </location>
</feature>
<reference evidence="3 4" key="1">
    <citation type="journal article" date="2011" name="Genome Res.">
        <title>Phylogeny-wide analysis of social amoeba genomes highlights ancient origins for complex intercellular communication.</title>
        <authorList>
            <person name="Heidel A.J."/>
            <person name="Lawal H.M."/>
            <person name="Felder M."/>
            <person name="Schilde C."/>
            <person name="Helps N.R."/>
            <person name="Tunggal B."/>
            <person name="Rivero F."/>
            <person name="John U."/>
            <person name="Schleicher M."/>
            <person name="Eichinger L."/>
            <person name="Platzer M."/>
            <person name="Noegel A.A."/>
            <person name="Schaap P."/>
            <person name="Gloeckner G."/>
        </authorList>
    </citation>
    <scope>NUCLEOTIDE SEQUENCE [LARGE SCALE GENOMIC DNA]</scope>
    <source>
        <strain evidence="4">ATCC 26659 / Pp 5 / PN500</strain>
    </source>
</reference>
<protein>
    <recommendedName>
        <fullName evidence="2">TRF2/HOY1 PH-like domain-containing protein</fullName>
    </recommendedName>
</protein>
<evidence type="ECO:0000313" key="3">
    <source>
        <dbReference type="EMBL" id="EFA76365.1"/>
    </source>
</evidence>
<feature type="compositionally biased region" description="Polar residues" evidence="1">
    <location>
        <begin position="720"/>
        <end position="730"/>
    </location>
</feature>
<feature type="region of interest" description="Disordered" evidence="1">
    <location>
        <begin position="1"/>
        <end position="37"/>
    </location>
</feature>
<proteinExistence type="predicted"/>
<evidence type="ECO:0000313" key="4">
    <source>
        <dbReference type="Proteomes" id="UP000001396"/>
    </source>
</evidence>
<feature type="region of interest" description="Disordered" evidence="1">
    <location>
        <begin position="507"/>
        <end position="532"/>
    </location>
</feature>
<name>D3BQE5_HETP5</name>
<feature type="compositionally biased region" description="Low complexity" evidence="1">
    <location>
        <begin position="8"/>
        <end position="30"/>
    </location>
</feature>
<feature type="compositionally biased region" description="Polar residues" evidence="1">
    <location>
        <begin position="507"/>
        <end position="525"/>
    </location>
</feature>
<dbReference type="Proteomes" id="UP000001396">
    <property type="component" value="Unassembled WGS sequence"/>
</dbReference>
<dbReference type="PANTHER" id="PTHR33494:SF1">
    <property type="entry name" value="C2H2-TYPE DOMAIN-CONTAINING PROTEIN-RELATED"/>
    <property type="match status" value="1"/>
</dbReference>
<comment type="caution">
    <text evidence="3">The sequence shown here is derived from an EMBL/GenBank/DDBJ whole genome shotgun (WGS) entry which is preliminary data.</text>
</comment>
<feature type="compositionally biased region" description="Low complexity" evidence="1">
    <location>
        <begin position="416"/>
        <end position="430"/>
    </location>
</feature>
<gene>
    <name evidence="3" type="ORF">PPL_10130</name>
</gene>
<dbReference type="InParanoid" id="D3BQE5"/>
<dbReference type="EMBL" id="ADBJ01000047">
    <property type="protein sequence ID" value="EFA76365.1"/>
    <property type="molecule type" value="Genomic_DNA"/>
</dbReference>
<evidence type="ECO:0000259" key="2">
    <source>
        <dbReference type="Pfam" id="PF24818"/>
    </source>
</evidence>
<dbReference type="Pfam" id="PF24818">
    <property type="entry name" value="PH_TRF2_HOY1"/>
    <property type="match status" value="1"/>
</dbReference>
<organism evidence="3 4">
    <name type="scientific">Heterostelium pallidum (strain ATCC 26659 / Pp 5 / PN500)</name>
    <name type="common">Cellular slime mold</name>
    <name type="synonym">Polysphondylium pallidum</name>
    <dbReference type="NCBI Taxonomy" id="670386"/>
    <lineage>
        <taxon>Eukaryota</taxon>
        <taxon>Amoebozoa</taxon>
        <taxon>Evosea</taxon>
        <taxon>Eumycetozoa</taxon>
        <taxon>Dictyostelia</taxon>
        <taxon>Acytosteliales</taxon>
        <taxon>Acytosteliaceae</taxon>
        <taxon>Heterostelium</taxon>
    </lineage>
</organism>